<evidence type="ECO:0000313" key="2">
    <source>
        <dbReference type="EMBL" id="KAF6238319.1"/>
    </source>
</evidence>
<keyword evidence="1" id="KW-0472">Membrane</keyword>
<dbReference type="RefSeq" id="XP_037167626.1">
    <property type="nucleotide sequence ID" value="XM_037305524.1"/>
</dbReference>
<dbReference type="GeneID" id="59285265"/>
<keyword evidence="3" id="KW-1185">Reference proteome</keyword>
<dbReference type="OrthoDB" id="10388064at2759"/>
<reference evidence="2 3" key="1">
    <citation type="journal article" date="2020" name="Genomics">
        <title>Complete, high-quality genomes from long-read metagenomic sequencing of two wolf lichen thalli reveals enigmatic genome architecture.</title>
        <authorList>
            <person name="McKenzie S.K."/>
            <person name="Walston R.F."/>
            <person name="Allen J.L."/>
        </authorList>
    </citation>
    <scope>NUCLEOTIDE SEQUENCE [LARGE SCALE GENOMIC DNA]</scope>
    <source>
        <strain evidence="2">WasteWater2</strain>
    </source>
</reference>
<name>A0A8H6G0S3_9LECA</name>
<dbReference type="Proteomes" id="UP000578531">
    <property type="component" value="Unassembled WGS sequence"/>
</dbReference>
<protein>
    <submittedName>
        <fullName evidence="2">Uncharacterized protein</fullName>
    </submittedName>
</protein>
<evidence type="ECO:0000313" key="3">
    <source>
        <dbReference type="Proteomes" id="UP000578531"/>
    </source>
</evidence>
<evidence type="ECO:0000256" key="1">
    <source>
        <dbReference type="SAM" id="Phobius"/>
    </source>
</evidence>
<gene>
    <name evidence="2" type="ORF">HO173_003599</name>
</gene>
<sequence length="109" mass="11972">MRVPRLHLIPRLALLAIIATAAAVTFIVWSRRHMQAGSQEKVHGGSSSRAGECLTLNARCNVYNGDFCCGKLYCHELPSMGATCVSPGGSEYYQELLADGWLEEEDSKR</sequence>
<dbReference type="AlphaFoldDB" id="A0A8H6G0S3"/>
<proteinExistence type="predicted"/>
<keyword evidence="1" id="KW-0812">Transmembrane</keyword>
<dbReference type="EMBL" id="JACCJC010000010">
    <property type="protein sequence ID" value="KAF6238319.1"/>
    <property type="molecule type" value="Genomic_DNA"/>
</dbReference>
<keyword evidence="1" id="KW-1133">Transmembrane helix</keyword>
<accession>A0A8H6G0S3</accession>
<organism evidence="2 3">
    <name type="scientific">Letharia columbiana</name>
    <dbReference type="NCBI Taxonomy" id="112416"/>
    <lineage>
        <taxon>Eukaryota</taxon>
        <taxon>Fungi</taxon>
        <taxon>Dikarya</taxon>
        <taxon>Ascomycota</taxon>
        <taxon>Pezizomycotina</taxon>
        <taxon>Lecanoromycetes</taxon>
        <taxon>OSLEUM clade</taxon>
        <taxon>Lecanoromycetidae</taxon>
        <taxon>Lecanorales</taxon>
        <taxon>Lecanorineae</taxon>
        <taxon>Parmeliaceae</taxon>
        <taxon>Letharia</taxon>
    </lineage>
</organism>
<feature type="transmembrane region" description="Helical" evidence="1">
    <location>
        <begin position="12"/>
        <end position="29"/>
    </location>
</feature>
<comment type="caution">
    <text evidence="2">The sequence shown here is derived from an EMBL/GenBank/DDBJ whole genome shotgun (WGS) entry which is preliminary data.</text>
</comment>